<dbReference type="PANTHER" id="PTHR44154:SF1">
    <property type="entry name" value="QUINONE OXIDOREDUCTASE"/>
    <property type="match status" value="1"/>
</dbReference>
<sequence length="313" mass="31248">MPRAITYAEYGDPDVLTLVDEPLAEPGPGQVRVRVAATGVNPFDTKLRRGLFAGGKPMATPKRVGRDLAGTVDAVGSGVDGLSVGDRVVGNVNGGTSAEYVVVKADGLLPVPEGMDLVIAAAIPGAGSAAVRALGLARVQPGQVVLIHAASGGVGSFATQLAAAAGITVIGTASAGSQDYLAELGAIPVVYGDGWEDRVRAAVPAGAGIDAVVDLAGTGVIEGSLALVTAGGPVVTLNDFSAKGPGVIVSSGGEPGFENALRDAVDAVADGRVTVRIDRTFPLEHFADAHRLSESGHVRGKIVVAVAADPEQS</sequence>
<dbReference type="Gene3D" id="3.40.50.720">
    <property type="entry name" value="NAD(P)-binding Rossmann-like Domain"/>
    <property type="match status" value="1"/>
</dbReference>
<dbReference type="Proteomes" id="UP000460221">
    <property type="component" value="Unassembled WGS sequence"/>
</dbReference>
<evidence type="ECO:0000256" key="1">
    <source>
        <dbReference type="ARBA" id="ARBA00022857"/>
    </source>
</evidence>
<name>A0A7K1FNQ1_9ACTN</name>
<dbReference type="InterPro" id="IPR020843">
    <property type="entry name" value="ER"/>
</dbReference>
<dbReference type="SMART" id="SM00829">
    <property type="entry name" value="PKS_ER"/>
    <property type="match status" value="1"/>
</dbReference>
<keyword evidence="4" id="KW-1185">Reference proteome</keyword>
<organism evidence="3 4">
    <name type="scientific">Nakamurella alba</name>
    <dbReference type="NCBI Taxonomy" id="2665158"/>
    <lineage>
        <taxon>Bacteria</taxon>
        <taxon>Bacillati</taxon>
        <taxon>Actinomycetota</taxon>
        <taxon>Actinomycetes</taxon>
        <taxon>Nakamurellales</taxon>
        <taxon>Nakamurellaceae</taxon>
        <taxon>Nakamurella</taxon>
    </lineage>
</organism>
<dbReference type="PANTHER" id="PTHR44154">
    <property type="entry name" value="QUINONE OXIDOREDUCTASE"/>
    <property type="match status" value="1"/>
</dbReference>
<comment type="caution">
    <text evidence="3">The sequence shown here is derived from an EMBL/GenBank/DDBJ whole genome shotgun (WGS) entry which is preliminary data.</text>
</comment>
<dbReference type="InterPro" id="IPR011032">
    <property type="entry name" value="GroES-like_sf"/>
</dbReference>
<keyword evidence="1" id="KW-0521">NADP</keyword>
<evidence type="ECO:0000259" key="2">
    <source>
        <dbReference type="SMART" id="SM00829"/>
    </source>
</evidence>
<dbReference type="GO" id="GO:0016491">
    <property type="term" value="F:oxidoreductase activity"/>
    <property type="evidence" value="ECO:0007669"/>
    <property type="project" value="InterPro"/>
</dbReference>
<gene>
    <name evidence="3" type="ORF">GIS00_17815</name>
</gene>
<dbReference type="SUPFAM" id="SSF50129">
    <property type="entry name" value="GroES-like"/>
    <property type="match status" value="1"/>
</dbReference>
<proteinExistence type="predicted"/>
<dbReference type="EMBL" id="WLYK01000007">
    <property type="protein sequence ID" value="MTD15795.1"/>
    <property type="molecule type" value="Genomic_DNA"/>
</dbReference>
<dbReference type="InterPro" id="IPR036291">
    <property type="entry name" value="NAD(P)-bd_dom_sf"/>
</dbReference>
<dbReference type="InterPro" id="IPR051603">
    <property type="entry name" value="Zinc-ADH_QOR/CCCR"/>
</dbReference>
<dbReference type="SUPFAM" id="SSF51735">
    <property type="entry name" value="NAD(P)-binding Rossmann-fold domains"/>
    <property type="match status" value="1"/>
</dbReference>
<evidence type="ECO:0000313" key="3">
    <source>
        <dbReference type="EMBL" id="MTD15795.1"/>
    </source>
</evidence>
<reference evidence="3 4" key="1">
    <citation type="submission" date="2019-11" db="EMBL/GenBank/DDBJ databases">
        <authorList>
            <person name="Jiang L.-Q."/>
        </authorList>
    </citation>
    <scope>NUCLEOTIDE SEQUENCE [LARGE SCALE GENOMIC DNA]</scope>
    <source>
        <strain evidence="3 4">YIM 132087</strain>
    </source>
</reference>
<feature type="domain" description="Enoyl reductase (ER)" evidence="2">
    <location>
        <begin position="11"/>
        <end position="304"/>
    </location>
</feature>
<dbReference type="InterPro" id="IPR013154">
    <property type="entry name" value="ADH-like_N"/>
</dbReference>
<dbReference type="Gene3D" id="3.90.180.10">
    <property type="entry name" value="Medium-chain alcohol dehydrogenases, catalytic domain"/>
    <property type="match status" value="1"/>
</dbReference>
<dbReference type="Pfam" id="PF13602">
    <property type="entry name" value="ADH_zinc_N_2"/>
    <property type="match status" value="1"/>
</dbReference>
<accession>A0A7K1FNQ1</accession>
<dbReference type="Pfam" id="PF08240">
    <property type="entry name" value="ADH_N"/>
    <property type="match status" value="1"/>
</dbReference>
<protein>
    <submittedName>
        <fullName evidence="3">Zinc-binding dehydrogenase</fullName>
    </submittedName>
</protein>
<evidence type="ECO:0000313" key="4">
    <source>
        <dbReference type="Proteomes" id="UP000460221"/>
    </source>
</evidence>
<dbReference type="RefSeq" id="WP_154769812.1">
    <property type="nucleotide sequence ID" value="NZ_WLYK01000007.1"/>
</dbReference>
<dbReference type="CDD" id="cd05289">
    <property type="entry name" value="MDR_like_2"/>
    <property type="match status" value="1"/>
</dbReference>
<dbReference type="AlphaFoldDB" id="A0A7K1FNQ1"/>